<reference evidence="1 2" key="1">
    <citation type="submission" date="2014-02" db="EMBL/GenBank/DDBJ databases">
        <title>The small core and large imbalanced accessory genome model reveals a collaborative survival strategy of Sorangium cellulosum strains in nature.</title>
        <authorList>
            <person name="Han K."/>
            <person name="Peng R."/>
            <person name="Blom J."/>
            <person name="Li Y.-Z."/>
        </authorList>
    </citation>
    <scope>NUCLEOTIDE SEQUENCE [LARGE SCALE GENOMIC DNA]</scope>
    <source>
        <strain evidence="1 2">So0008-312</strain>
    </source>
</reference>
<organism evidence="1 2">
    <name type="scientific">Sorangium cellulosum</name>
    <name type="common">Polyangium cellulosum</name>
    <dbReference type="NCBI Taxonomy" id="56"/>
    <lineage>
        <taxon>Bacteria</taxon>
        <taxon>Pseudomonadati</taxon>
        <taxon>Myxococcota</taxon>
        <taxon>Polyangia</taxon>
        <taxon>Polyangiales</taxon>
        <taxon>Polyangiaceae</taxon>
        <taxon>Sorangium</taxon>
    </lineage>
</organism>
<dbReference type="Proteomes" id="UP000075260">
    <property type="component" value="Unassembled WGS sequence"/>
</dbReference>
<dbReference type="AlphaFoldDB" id="A0A150QAY7"/>
<evidence type="ECO:0000313" key="1">
    <source>
        <dbReference type="EMBL" id="KYF65131.1"/>
    </source>
</evidence>
<name>A0A150QAY7_SORCE</name>
<comment type="caution">
    <text evidence="1">The sequence shown here is derived from an EMBL/GenBank/DDBJ whole genome shotgun (WGS) entry which is preliminary data.</text>
</comment>
<gene>
    <name evidence="1" type="ORF">BE15_39970</name>
</gene>
<sequence>MPTWNERFAFALRWAISIRSGSGSIPSTLPVGPTRPATCSASSPVPLPMSSTCSPARTPSSAISRWPWRNCRSALRTS</sequence>
<evidence type="ECO:0000313" key="2">
    <source>
        <dbReference type="Proteomes" id="UP000075260"/>
    </source>
</evidence>
<dbReference type="EMBL" id="JEMA01000855">
    <property type="protein sequence ID" value="KYF65131.1"/>
    <property type="molecule type" value="Genomic_DNA"/>
</dbReference>
<proteinExistence type="predicted"/>
<protein>
    <submittedName>
        <fullName evidence="1">Uncharacterized protein</fullName>
    </submittedName>
</protein>
<accession>A0A150QAY7</accession>